<keyword evidence="5 7" id="KW-0472">Membrane</keyword>
<accession>A0A6P1W7U2</accession>
<dbReference type="InterPro" id="IPR003838">
    <property type="entry name" value="ABC3_permease_C"/>
</dbReference>
<evidence type="ECO:0000313" key="11">
    <source>
        <dbReference type="Proteomes" id="UP000464577"/>
    </source>
</evidence>
<dbReference type="InterPro" id="IPR050250">
    <property type="entry name" value="Macrolide_Exporter_MacB"/>
</dbReference>
<dbReference type="PANTHER" id="PTHR30572:SF18">
    <property type="entry name" value="ABC-TYPE MACROLIDE FAMILY EXPORT SYSTEM PERMEASE COMPONENT 2"/>
    <property type="match status" value="1"/>
</dbReference>
<organism evidence="10 11">
    <name type="scientific">Spirosoma endbachense</name>
    <dbReference type="NCBI Taxonomy" id="2666025"/>
    <lineage>
        <taxon>Bacteria</taxon>
        <taxon>Pseudomonadati</taxon>
        <taxon>Bacteroidota</taxon>
        <taxon>Cytophagia</taxon>
        <taxon>Cytophagales</taxon>
        <taxon>Cytophagaceae</taxon>
        <taxon>Spirosoma</taxon>
    </lineage>
</organism>
<keyword evidence="4 7" id="KW-1133">Transmembrane helix</keyword>
<dbReference type="Pfam" id="PF12704">
    <property type="entry name" value="MacB_PCD"/>
    <property type="match status" value="1"/>
</dbReference>
<name>A0A6P1W7U2_9BACT</name>
<reference evidence="10 11" key="1">
    <citation type="submission" date="2019-11" db="EMBL/GenBank/DDBJ databases">
        <title>Spirosoma endbachense sp. nov., isolated from a natural salt meadow.</title>
        <authorList>
            <person name="Rojas J."/>
            <person name="Ambika Manirajan B."/>
            <person name="Ratering S."/>
            <person name="Suarez C."/>
            <person name="Geissler-Plaum R."/>
            <person name="Schnell S."/>
        </authorList>
    </citation>
    <scope>NUCLEOTIDE SEQUENCE [LARGE SCALE GENOMIC DNA]</scope>
    <source>
        <strain evidence="10 11">I-24</strain>
    </source>
</reference>
<evidence type="ECO:0000256" key="2">
    <source>
        <dbReference type="ARBA" id="ARBA00022475"/>
    </source>
</evidence>
<dbReference type="InterPro" id="IPR047699">
    <property type="entry name" value="Permease_put_prefix"/>
</dbReference>
<dbReference type="NCBIfam" id="NF038404">
    <property type="entry name" value="perm_prefix_2"/>
    <property type="match status" value="1"/>
</dbReference>
<evidence type="ECO:0000256" key="7">
    <source>
        <dbReference type="SAM" id="Phobius"/>
    </source>
</evidence>
<dbReference type="AlphaFoldDB" id="A0A6P1W7U2"/>
<feature type="transmembrane region" description="Helical" evidence="7">
    <location>
        <begin position="851"/>
        <end position="879"/>
    </location>
</feature>
<feature type="transmembrane region" description="Helical" evidence="7">
    <location>
        <begin position="546"/>
        <end position="565"/>
    </location>
</feature>
<dbReference type="GO" id="GO:0022857">
    <property type="term" value="F:transmembrane transporter activity"/>
    <property type="evidence" value="ECO:0007669"/>
    <property type="project" value="TreeGrafter"/>
</dbReference>
<keyword evidence="11" id="KW-1185">Reference proteome</keyword>
<feature type="transmembrane region" description="Helical" evidence="7">
    <location>
        <begin position="497"/>
        <end position="516"/>
    </location>
</feature>
<proteinExistence type="predicted"/>
<evidence type="ECO:0000313" key="10">
    <source>
        <dbReference type="EMBL" id="QHW01096.1"/>
    </source>
</evidence>
<feature type="domain" description="ABC3 transporter permease C-terminal" evidence="8">
    <location>
        <begin position="409"/>
        <end position="524"/>
    </location>
</feature>
<gene>
    <name evidence="10" type="ORF">GJR95_41410</name>
</gene>
<feature type="transmembrane region" description="Helical" evidence="7">
    <location>
        <begin position="899"/>
        <end position="921"/>
    </location>
</feature>
<dbReference type="EMBL" id="CP045997">
    <property type="protein sequence ID" value="QHW01096.1"/>
    <property type="molecule type" value="Genomic_DNA"/>
</dbReference>
<dbReference type="InterPro" id="IPR025857">
    <property type="entry name" value="MacB_PCD"/>
</dbReference>
<dbReference type="PANTHER" id="PTHR30572">
    <property type="entry name" value="MEMBRANE COMPONENT OF TRANSPORTER-RELATED"/>
    <property type="match status" value="1"/>
</dbReference>
<feature type="transmembrane region" description="Helical" evidence="7">
    <location>
        <begin position="818"/>
        <end position="839"/>
    </location>
</feature>
<feature type="transmembrane region" description="Helical" evidence="7">
    <location>
        <begin position="133"/>
        <end position="155"/>
    </location>
</feature>
<comment type="subcellular location">
    <subcellularLocation>
        <location evidence="1">Cell membrane</location>
        <topology evidence="1">Multi-pass membrane protein</topology>
    </subcellularLocation>
</comment>
<evidence type="ECO:0000256" key="5">
    <source>
        <dbReference type="ARBA" id="ARBA00023136"/>
    </source>
</evidence>
<protein>
    <submittedName>
        <fullName evidence="10">FtsX-like permease family protein</fullName>
    </submittedName>
</protein>
<feature type="transmembrane region" description="Helical" evidence="7">
    <location>
        <begin position="450"/>
        <end position="477"/>
    </location>
</feature>
<feature type="transmembrane region" description="Helical" evidence="7">
    <location>
        <begin position="403"/>
        <end position="425"/>
    </location>
</feature>
<dbReference type="Proteomes" id="UP000464577">
    <property type="component" value="Chromosome"/>
</dbReference>
<keyword evidence="3 7" id="KW-0812">Transmembrane</keyword>
<feature type="domain" description="ABC3 transporter permease C-terminal" evidence="8">
    <location>
        <begin position="818"/>
        <end position="931"/>
    </location>
</feature>
<evidence type="ECO:0000256" key="1">
    <source>
        <dbReference type="ARBA" id="ARBA00004651"/>
    </source>
</evidence>
<feature type="region of interest" description="Disordered" evidence="6">
    <location>
        <begin position="1"/>
        <end position="28"/>
    </location>
</feature>
<dbReference type="Pfam" id="PF02687">
    <property type="entry name" value="FtsX"/>
    <property type="match status" value="2"/>
</dbReference>
<evidence type="ECO:0000259" key="9">
    <source>
        <dbReference type="Pfam" id="PF12704"/>
    </source>
</evidence>
<dbReference type="KEGG" id="senf:GJR95_41410"/>
<sequence length="938" mass="102768">MSTSAYPIVGPDSNANSTAMGRLTKGDGPPECQPPPWAVWLLSHYSPDGLEDELQGDLLEMYSYWLKTVGVSKARWRYTLAVLRLIQPFTSSKIGQKSPNTHPEYGTSSSLVQAAMLPTYLKIASRKLIRHKLYSFINVVGLAVGVCACLVIYLINRYEFSFDNFHPDLDRIYCVDAVVFGGRWHSVPGPMPAAMRQEMTGIQTVAAYQTYGASVTIPPDQAQKPKHFDDDGSIVIAEPQYFDIFHYQWVSGNARTALSRPNSVVLTTERARKYFGDSHPDSIIGRTIYYQDSLMVTVTGIVADWQGNSDFRFSQWISYATIPASFLKTDITLDRWDKLNRSSQVIIKLATNVTPAQIDAQFIPFAKRHYGPKSGFTAQIKPLSGSHFYPDYGGEGRKASLPVLYSLMAVAGFILVLAIVNFVNLSTAQSRQRAKEIGVRKVLGGNRSGIAVQFFTESLLLTVAAVVLAALLVRPVMNVFADLIPAGVSLQVDRTTIVFFLLVTAVTTLLAGFYPARVLGRYQPVMTLKGITTTAGTGKATLRRGLIVFQFTISLVFIIASLVMGSQLRYVLHTNLGFKTDAIITLGGQPTNPMHTTTIGSDKSKGRLPARAELGKLAVLAEKIRQVAGVEQVIRQWKSPMDKKHSGFGGGGLKNSPEKPIDLSFHFGNQDYVPFYGMKLVAGRNLLPADSGREVLISERCAHALGFADVSQAIGQELVASPVEVYPIAGVVADFYENSFHQASWPIVIRHDPAKENVIAVKIAAKGMAAEELQTLIDKLGADWKGVFPEKPFTYSFLDDRIATMYADDLRTERLTNLAMGITIFISCLGLLGLAIFSTERRAREIGIRKVLGASVAGIVVLLCQEIVFLILIALLLASPLAWYLMHGWLQGFAYRTPLSGWLFVAAGLAAIGLALLTVGFQSVKAALMNPVKSLRSD</sequence>
<feature type="domain" description="MacB-like periplasmic core" evidence="9">
    <location>
        <begin position="135"/>
        <end position="361"/>
    </location>
</feature>
<evidence type="ECO:0000256" key="4">
    <source>
        <dbReference type="ARBA" id="ARBA00022989"/>
    </source>
</evidence>
<evidence type="ECO:0000256" key="3">
    <source>
        <dbReference type="ARBA" id="ARBA00022692"/>
    </source>
</evidence>
<dbReference type="GO" id="GO:0005886">
    <property type="term" value="C:plasma membrane"/>
    <property type="evidence" value="ECO:0007669"/>
    <property type="project" value="UniProtKB-SubCell"/>
</dbReference>
<keyword evidence="2" id="KW-1003">Cell membrane</keyword>
<evidence type="ECO:0000256" key="6">
    <source>
        <dbReference type="SAM" id="MobiDB-lite"/>
    </source>
</evidence>
<evidence type="ECO:0000259" key="8">
    <source>
        <dbReference type="Pfam" id="PF02687"/>
    </source>
</evidence>